<evidence type="ECO:0008006" key="4">
    <source>
        <dbReference type="Google" id="ProtNLM"/>
    </source>
</evidence>
<reference evidence="2 3" key="1">
    <citation type="journal article" date="2019" name="Int. J. Syst. Evol. Microbiol.">
        <title>The Global Catalogue of Microorganisms (GCM) 10K type strain sequencing project: providing services to taxonomists for standard genome sequencing and annotation.</title>
        <authorList>
            <consortium name="The Broad Institute Genomics Platform"/>
            <consortium name="The Broad Institute Genome Sequencing Center for Infectious Disease"/>
            <person name="Wu L."/>
            <person name="Ma J."/>
        </authorList>
    </citation>
    <scope>NUCLEOTIDE SEQUENCE [LARGE SCALE GENOMIC DNA]</scope>
    <source>
        <strain evidence="2 3">JCM 12393</strain>
    </source>
</reference>
<evidence type="ECO:0000256" key="1">
    <source>
        <dbReference type="SAM" id="MobiDB-lite"/>
    </source>
</evidence>
<gene>
    <name evidence="2" type="ORF">GCM10009639_35680</name>
</gene>
<keyword evidence="3" id="KW-1185">Reference proteome</keyword>
<feature type="region of interest" description="Disordered" evidence="1">
    <location>
        <begin position="169"/>
        <end position="202"/>
    </location>
</feature>
<dbReference type="Proteomes" id="UP001499863">
    <property type="component" value="Unassembled WGS sequence"/>
</dbReference>
<sequence>MPGLLRARAAVGADEERMIVRLAGARKAPADLVMRARIVALSWSGLRVAGIATEPGCHAKTVRWWLHHFNELDLEGLEDWPVTGRPRRLTEFERSRIIALVRQAPPGRQVRQADGELAPADEAGPPEWTLDALAAEAARLGVAVGRSQIRRILLAEGVRWRRTRSWIRSKDPDFEGKGRGSSVCTPARPTARRSCAPTSSGR</sequence>
<dbReference type="Pfam" id="PF13565">
    <property type="entry name" value="HTH_32"/>
    <property type="match status" value="1"/>
</dbReference>
<dbReference type="InterPro" id="IPR009057">
    <property type="entry name" value="Homeodomain-like_sf"/>
</dbReference>
<feature type="compositionally biased region" description="Basic and acidic residues" evidence="1">
    <location>
        <begin position="169"/>
        <end position="178"/>
    </location>
</feature>
<organism evidence="2 3">
    <name type="scientific">Kitasatospora putterlickiae</name>
    <dbReference type="NCBI Taxonomy" id="221725"/>
    <lineage>
        <taxon>Bacteria</taxon>
        <taxon>Bacillati</taxon>
        <taxon>Actinomycetota</taxon>
        <taxon>Actinomycetes</taxon>
        <taxon>Kitasatosporales</taxon>
        <taxon>Streptomycetaceae</taxon>
        <taxon>Kitasatospora</taxon>
    </lineage>
</organism>
<comment type="caution">
    <text evidence="2">The sequence shown here is derived from an EMBL/GenBank/DDBJ whole genome shotgun (WGS) entry which is preliminary data.</text>
</comment>
<evidence type="ECO:0000313" key="3">
    <source>
        <dbReference type="Proteomes" id="UP001499863"/>
    </source>
</evidence>
<protein>
    <recommendedName>
        <fullName evidence="4">Transposase</fullName>
    </recommendedName>
</protein>
<dbReference type="EMBL" id="BAAAKJ010000195">
    <property type="protein sequence ID" value="GAA1397836.1"/>
    <property type="molecule type" value="Genomic_DNA"/>
</dbReference>
<evidence type="ECO:0000313" key="2">
    <source>
        <dbReference type="EMBL" id="GAA1397836.1"/>
    </source>
</evidence>
<dbReference type="SUPFAM" id="SSF46689">
    <property type="entry name" value="Homeodomain-like"/>
    <property type="match status" value="1"/>
</dbReference>
<name>A0ABN1Y4P7_9ACTN</name>
<accession>A0ABN1Y4P7</accession>
<proteinExistence type="predicted"/>